<dbReference type="InterPro" id="IPR018975">
    <property type="entry name" value="Pseudomurein-binding_repeat"/>
</dbReference>
<evidence type="ECO:0000313" key="1">
    <source>
        <dbReference type="EMBL" id="MBE2900770.1"/>
    </source>
</evidence>
<dbReference type="OrthoDB" id="71358at2157"/>
<comment type="caution">
    <text evidence="1">The sequence shown here is derived from an EMBL/GenBank/DDBJ whole genome shotgun (WGS) entry which is preliminary data.</text>
</comment>
<dbReference type="Pfam" id="PF09373">
    <property type="entry name" value="PMBR"/>
    <property type="match status" value="1"/>
</dbReference>
<protein>
    <submittedName>
        <fullName evidence="1">Pseudomurein-binding protein</fullName>
    </submittedName>
</protein>
<dbReference type="EMBL" id="QKOF01000007">
    <property type="protein sequence ID" value="MBE2900770.1"/>
    <property type="molecule type" value="Genomic_DNA"/>
</dbReference>
<gene>
    <name evidence="1" type="ORF">DNK57_08220</name>
</gene>
<dbReference type="AlphaFoldDB" id="A0A842YQ66"/>
<evidence type="ECO:0000313" key="2">
    <source>
        <dbReference type="Proteomes" id="UP000646659"/>
    </source>
</evidence>
<name>A0A842YQ66_METTF</name>
<sequence>MIEVSDRTILVIVAVMVILAGAAVALQLMDTCSTSGAGDDVIIKKADDGYYLNLQAALELAEMDTGNGTVNYRSFNFTGPQRLYIYSRAVVMIGFNDTGMIHVRNYGGPEDPYGYLDTATLTESEYLDMAERTYTWMESHGRSPNHVGIYVEGSPDITPDLAEKIFREVLIEYRRTGKLPEITGV</sequence>
<accession>A0A842YQ66</accession>
<dbReference type="Proteomes" id="UP000646659">
    <property type="component" value="Unassembled WGS sequence"/>
</dbReference>
<reference evidence="1" key="1">
    <citation type="submission" date="2018-06" db="EMBL/GenBank/DDBJ databases">
        <title>Draft genome sequence of Methanothermobacter thermautotrophicus Strain WHS, a thermophilic, hydrogenotrophic methanogen isolated from Washburn Hot Springs in Yellowstone National Park, USA.</title>
        <authorList>
            <person name="Mckay L.J."/>
            <person name="Klingelsmith K."/>
            <person name="Inskeep W.P."/>
            <person name="Fields M.W."/>
        </authorList>
    </citation>
    <scope>NUCLEOTIDE SEQUENCE</scope>
    <source>
        <strain evidence="1">WHS</strain>
    </source>
</reference>
<organism evidence="1 2">
    <name type="scientific">Methanothermobacter thermautotrophicus</name>
    <name type="common">Methanobacterium thermoformicicum</name>
    <dbReference type="NCBI Taxonomy" id="145262"/>
    <lineage>
        <taxon>Archaea</taxon>
        <taxon>Methanobacteriati</taxon>
        <taxon>Methanobacteriota</taxon>
        <taxon>Methanomada group</taxon>
        <taxon>Methanobacteria</taxon>
        <taxon>Methanobacteriales</taxon>
        <taxon>Methanobacteriaceae</taxon>
        <taxon>Methanothermobacter</taxon>
    </lineage>
</organism>
<proteinExistence type="predicted"/>